<keyword evidence="1" id="KW-0812">Transmembrane</keyword>
<sequence>MSTTGITLSRSNWNQIAYQIEAIENQRPQHSMNNEDVTLRETEGAMDDKVRKFTGFHRFLICAACYLSALCMDSTLLWQQTFKKELSRPSTITNNSPGLALVSLSDRQ</sequence>
<dbReference type="VEuPathDB" id="FungiDB:BDBG_17787"/>
<organism evidence="2 3">
    <name type="scientific">Blastomyces gilchristii (strain SLH14081)</name>
    <name type="common">Blastomyces dermatitidis</name>
    <dbReference type="NCBI Taxonomy" id="559298"/>
    <lineage>
        <taxon>Eukaryota</taxon>
        <taxon>Fungi</taxon>
        <taxon>Dikarya</taxon>
        <taxon>Ascomycota</taxon>
        <taxon>Pezizomycotina</taxon>
        <taxon>Eurotiomycetes</taxon>
        <taxon>Eurotiomycetidae</taxon>
        <taxon>Onygenales</taxon>
        <taxon>Ajellomycetaceae</taxon>
        <taxon>Blastomyces</taxon>
    </lineage>
</organism>
<protein>
    <submittedName>
        <fullName evidence="2">Uncharacterized protein</fullName>
    </submittedName>
</protein>
<keyword evidence="1" id="KW-0472">Membrane</keyword>
<dbReference type="AlphaFoldDB" id="A0A179UZR4"/>
<dbReference type="EMBL" id="GG657471">
    <property type="protein sequence ID" value="OAT13323.1"/>
    <property type="molecule type" value="Genomic_DNA"/>
</dbReference>
<proteinExistence type="predicted"/>
<dbReference type="GeneID" id="8501655"/>
<gene>
    <name evidence="2" type="ORF">BDBG_17787</name>
</gene>
<evidence type="ECO:0000313" key="3">
    <source>
        <dbReference type="Proteomes" id="UP000002038"/>
    </source>
</evidence>
<feature type="transmembrane region" description="Helical" evidence="1">
    <location>
        <begin position="56"/>
        <end position="78"/>
    </location>
</feature>
<dbReference type="KEGG" id="bgh:BDBG_17787"/>
<evidence type="ECO:0000256" key="1">
    <source>
        <dbReference type="SAM" id="Phobius"/>
    </source>
</evidence>
<evidence type="ECO:0000313" key="2">
    <source>
        <dbReference type="EMBL" id="OAT13323.1"/>
    </source>
</evidence>
<dbReference type="RefSeq" id="XP_031580835.1">
    <property type="nucleotide sequence ID" value="XM_031725434.1"/>
</dbReference>
<reference evidence="3" key="1">
    <citation type="journal article" date="2015" name="PLoS Genet.">
        <title>The dynamic genome and transcriptome of the human fungal pathogen Blastomyces and close relative Emmonsia.</title>
        <authorList>
            <person name="Munoz J.F."/>
            <person name="Gauthier G.M."/>
            <person name="Desjardins C.A."/>
            <person name="Gallo J.E."/>
            <person name="Holder J."/>
            <person name="Sullivan T.D."/>
            <person name="Marty A.J."/>
            <person name="Carmen J.C."/>
            <person name="Chen Z."/>
            <person name="Ding L."/>
            <person name="Gujja S."/>
            <person name="Magrini V."/>
            <person name="Misas E."/>
            <person name="Mitreva M."/>
            <person name="Priest M."/>
            <person name="Saif S."/>
            <person name="Whiston E.A."/>
            <person name="Young S."/>
            <person name="Zeng Q."/>
            <person name="Goldman W.E."/>
            <person name="Mardis E.R."/>
            <person name="Taylor J.W."/>
            <person name="McEwen J.G."/>
            <person name="Clay O.K."/>
            <person name="Klein B.S."/>
            <person name="Cuomo C.A."/>
        </authorList>
    </citation>
    <scope>NUCLEOTIDE SEQUENCE [LARGE SCALE GENOMIC DNA]</scope>
    <source>
        <strain evidence="3">SLH14081</strain>
    </source>
</reference>
<keyword evidence="3" id="KW-1185">Reference proteome</keyword>
<accession>A0A179UZR4</accession>
<keyword evidence="1" id="KW-1133">Transmembrane helix</keyword>
<dbReference type="Proteomes" id="UP000002038">
    <property type="component" value="Unassembled WGS sequence"/>
</dbReference>
<name>A0A179UZR4_BLAGS</name>
<dbReference type="OrthoDB" id="10579701at2759"/>